<dbReference type="Gene3D" id="3.30.200.20">
    <property type="entry name" value="Phosphorylase Kinase, domain 1"/>
    <property type="match status" value="1"/>
</dbReference>
<dbReference type="OMA" id="TEWFISK"/>
<dbReference type="InterPro" id="IPR000719">
    <property type="entry name" value="Prot_kinase_dom"/>
</dbReference>
<keyword evidence="3 13" id="KW-0723">Serine/threonine-protein kinase</keyword>
<dbReference type="Proteomes" id="UP000011083">
    <property type="component" value="Unassembled WGS sequence"/>
</dbReference>
<dbReference type="RefSeq" id="XP_004367488.1">
    <property type="nucleotide sequence ID" value="XM_004367431.1"/>
</dbReference>
<dbReference type="GeneID" id="14921320"/>
<evidence type="ECO:0000313" key="14">
    <source>
        <dbReference type="Proteomes" id="UP000011083"/>
    </source>
</evidence>
<dbReference type="FunFam" id="1.10.510.10:FF:000024">
    <property type="entry name" value="Probable serine/threonine-protein kinase cot-1"/>
    <property type="match status" value="1"/>
</dbReference>
<accession>L8H6V5</accession>
<dbReference type="GO" id="GO:0005524">
    <property type="term" value="F:ATP binding"/>
    <property type="evidence" value="ECO:0007669"/>
    <property type="project" value="UniProtKB-KW"/>
</dbReference>
<dbReference type="PANTHER" id="PTHR45637">
    <property type="entry name" value="FLIPPASE KINASE 1-RELATED"/>
    <property type="match status" value="1"/>
</dbReference>
<feature type="compositionally biased region" description="Acidic residues" evidence="11">
    <location>
        <begin position="384"/>
        <end position="420"/>
    </location>
</feature>
<keyword evidence="14" id="KW-1185">Reference proteome</keyword>
<dbReference type="GO" id="GO:0007010">
    <property type="term" value="P:cytoskeleton organization"/>
    <property type="evidence" value="ECO:0007669"/>
    <property type="project" value="UniProtKB-ARBA"/>
</dbReference>
<dbReference type="InterPro" id="IPR011009">
    <property type="entry name" value="Kinase-like_dom_sf"/>
</dbReference>
<comment type="catalytic activity">
    <reaction evidence="9">
        <text>L-threonyl-[protein] + ATP = O-phospho-L-threonyl-[protein] + ADP + H(+)</text>
        <dbReference type="Rhea" id="RHEA:46608"/>
        <dbReference type="Rhea" id="RHEA-COMP:11060"/>
        <dbReference type="Rhea" id="RHEA-COMP:11605"/>
        <dbReference type="ChEBI" id="CHEBI:15378"/>
        <dbReference type="ChEBI" id="CHEBI:30013"/>
        <dbReference type="ChEBI" id="CHEBI:30616"/>
        <dbReference type="ChEBI" id="CHEBI:61977"/>
        <dbReference type="ChEBI" id="CHEBI:456216"/>
        <dbReference type="EC" id="2.7.11.1"/>
    </reaction>
</comment>
<proteinExistence type="inferred from homology"/>
<evidence type="ECO:0000256" key="7">
    <source>
        <dbReference type="ARBA" id="ARBA00022777"/>
    </source>
</evidence>
<evidence type="ECO:0000256" key="11">
    <source>
        <dbReference type="SAM" id="MobiDB-lite"/>
    </source>
</evidence>
<dbReference type="AlphaFoldDB" id="L8H6V5"/>
<dbReference type="OrthoDB" id="432483at2759"/>
<dbReference type="FunFam" id="3.30.200.20:FF:000524">
    <property type="entry name" value="Non-specific serine/threonine protein kinase"/>
    <property type="match status" value="1"/>
</dbReference>
<gene>
    <name evidence="13" type="ORF">ACA1_206020</name>
</gene>
<evidence type="ECO:0000256" key="8">
    <source>
        <dbReference type="ARBA" id="ARBA00022840"/>
    </source>
</evidence>
<feature type="region of interest" description="Disordered" evidence="11">
    <location>
        <begin position="1"/>
        <end position="97"/>
    </location>
</feature>
<dbReference type="VEuPathDB" id="AmoebaDB:ACA1_206020"/>
<reference evidence="13 14" key="1">
    <citation type="journal article" date="2013" name="Genome Biol.">
        <title>Genome of Acanthamoeba castellanii highlights extensive lateral gene transfer and early evolution of tyrosine kinase signaling.</title>
        <authorList>
            <person name="Clarke M."/>
            <person name="Lohan A.J."/>
            <person name="Liu B."/>
            <person name="Lagkouvardos I."/>
            <person name="Roy S."/>
            <person name="Zafar N."/>
            <person name="Bertelli C."/>
            <person name="Schilde C."/>
            <person name="Kianianmomeni A."/>
            <person name="Burglin T.R."/>
            <person name="Frech C."/>
            <person name="Turcotte B."/>
            <person name="Kopec K.O."/>
            <person name="Synnott J.M."/>
            <person name="Choo C."/>
            <person name="Paponov I."/>
            <person name="Finkler A."/>
            <person name="Soon Heng Tan C."/>
            <person name="Hutchins A.P."/>
            <person name="Weinmeier T."/>
            <person name="Rattei T."/>
            <person name="Chu J.S."/>
            <person name="Gimenez G."/>
            <person name="Irimia M."/>
            <person name="Rigden D.J."/>
            <person name="Fitzpatrick D.A."/>
            <person name="Lorenzo-Morales J."/>
            <person name="Bateman A."/>
            <person name="Chiu C.H."/>
            <person name="Tang P."/>
            <person name="Hegemann P."/>
            <person name="Fromm H."/>
            <person name="Raoult D."/>
            <person name="Greub G."/>
            <person name="Miranda-Saavedra D."/>
            <person name="Chen N."/>
            <person name="Nash P."/>
            <person name="Ginger M.L."/>
            <person name="Horn M."/>
            <person name="Schaap P."/>
            <person name="Caler L."/>
            <person name="Loftus B."/>
        </authorList>
    </citation>
    <scope>NUCLEOTIDE SEQUENCE [LARGE SCALE GENOMIC DNA]</scope>
    <source>
        <strain evidence="13 14">Neff</strain>
    </source>
</reference>
<dbReference type="STRING" id="1257118.L8H6V5"/>
<evidence type="ECO:0000259" key="12">
    <source>
        <dbReference type="PROSITE" id="PS50011"/>
    </source>
</evidence>
<keyword evidence="8" id="KW-0067">ATP-binding</keyword>
<dbReference type="Pfam" id="PF00069">
    <property type="entry name" value="Pkinase"/>
    <property type="match status" value="2"/>
</dbReference>
<evidence type="ECO:0000256" key="2">
    <source>
        <dbReference type="ARBA" id="ARBA00012513"/>
    </source>
</evidence>
<dbReference type="KEGG" id="acan:ACA1_206020"/>
<evidence type="ECO:0000256" key="10">
    <source>
        <dbReference type="ARBA" id="ARBA00048679"/>
    </source>
</evidence>
<sequence>MESKSSPSLARRTKQKDRDKDEERKKKDKKERRERDRERERDRDRDEKKRERKKKAEKEKLRERGERKGHGKTGRRERPRHDEAKKKKRGERSEVSRKDFEKLKVLGRGDVGKVYLVRHKDKRKLYAMKVLDKSEMITRNKVKRALTEREILATSNHPFIVTLHYSFQTKNNLYFIMDYCAGGEFFKMLQRQPGKCLTDLKPENLLLDGSGHVMLTDFDLSKQSVTPVNPKVVTQMLTGKMKLDTRPSVVTNSFVGTEEYIAPEVIEGYGHTSSVDWWTFGILLYEMLYGKTPFRGRTREHTFDHILHKTNIKFPETPATSKEAKSLVKKLLDKDPRKRLGSEHGAADIKEHPFFKGKVNWALIRNQVPSIIPELDKKLLEAEPLTDSEDESDSSESSDSSDSDSDSSDSSDSSSTDDEYFSSFTPLSRKES</sequence>
<comment type="similarity">
    <text evidence="1">Belongs to the protein kinase superfamily. AGC Ser/Thr protein kinase family.</text>
</comment>
<organism evidence="13 14">
    <name type="scientific">Acanthamoeba castellanii (strain ATCC 30010 / Neff)</name>
    <dbReference type="NCBI Taxonomy" id="1257118"/>
    <lineage>
        <taxon>Eukaryota</taxon>
        <taxon>Amoebozoa</taxon>
        <taxon>Discosea</taxon>
        <taxon>Longamoebia</taxon>
        <taxon>Centramoebida</taxon>
        <taxon>Acanthamoebidae</taxon>
        <taxon>Acanthamoeba</taxon>
    </lineage>
</organism>
<evidence type="ECO:0000256" key="9">
    <source>
        <dbReference type="ARBA" id="ARBA00047899"/>
    </source>
</evidence>
<protein>
    <recommendedName>
        <fullName evidence="2">non-specific serine/threonine protein kinase</fullName>
        <ecNumber evidence="2">2.7.11.1</ecNumber>
    </recommendedName>
</protein>
<dbReference type="GO" id="GO:0004674">
    <property type="term" value="F:protein serine/threonine kinase activity"/>
    <property type="evidence" value="ECO:0007669"/>
    <property type="project" value="UniProtKB-KW"/>
</dbReference>
<dbReference type="EMBL" id="KB007916">
    <property type="protein sequence ID" value="ELR20463.1"/>
    <property type="molecule type" value="Genomic_DNA"/>
</dbReference>
<evidence type="ECO:0000313" key="13">
    <source>
        <dbReference type="EMBL" id="ELR20463.1"/>
    </source>
</evidence>
<evidence type="ECO:0000256" key="5">
    <source>
        <dbReference type="ARBA" id="ARBA00022679"/>
    </source>
</evidence>
<dbReference type="EC" id="2.7.11.1" evidence="2"/>
<dbReference type="PROSITE" id="PS50011">
    <property type="entry name" value="PROTEIN_KINASE_DOM"/>
    <property type="match status" value="1"/>
</dbReference>
<feature type="domain" description="Protein kinase" evidence="12">
    <location>
        <begin position="100"/>
        <end position="355"/>
    </location>
</feature>
<keyword evidence="4" id="KW-0597">Phosphoprotein</keyword>
<dbReference type="Gene3D" id="1.10.510.10">
    <property type="entry name" value="Transferase(Phosphotransferase) domain 1"/>
    <property type="match status" value="1"/>
</dbReference>
<name>L8H6V5_ACACF</name>
<keyword evidence="6" id="KW-0547">Nucleotide-binding</keyword>
<evidence type="ECO:0000256" key="1">
    <source>
        <dbReference type="ARBA" id="ARBA00009903"/>
    </source>
</evidence>
<dbReference type="SMART" id="SM00220">
    <property type="entry name" value="S_TKc"/>
    <property type="match status" value="1"/>
</dbReference>
<evidence type="ECO:0000256" key="3">
    <source>
        <dbReference type="ARBA" id="ARBA00022527"/>
    </source>
</evidence>
<keyword evidence="5" id="KW-0808">Transferase</keyword>
<keyword evidence="7 13" id="KW-0418">Kinase</keyword>
<comment type="catalytic activity">
    <reaction evidence="10">
        <text>L-seryl-[protein] + ATP = O-phospho-L-seryl-[protein] + ADP + H(+)</text>
        <dbReference type="Rhea" id="RHEA:17989"/>
        <dbReference type="Rhea" id="RHEA-COMP:9863"/>
        <dbReference type="Rhea" id="RHEA-COMP:11604"/>
        <dbReference type="ChEBI" id="CHEBI:15378"/>
        <dbReference type="ChEBI" id="CHEBI:29999"/>
        <dbReference type="ChEBI" id="CHEBI:30616"/>
        <dbReference type="ChEBI" id="CHEBI:83421"/>
        <dbReference type="ChEBI" id="CHEBI:456216"/>
        <dbReference type="EC" id="2.7.11.1"/>
    </reaction>
</comment>
<feature type="region of interest" description="Disordered" evidence="11">
    <location>
        <begin position="379"/>
        <end position="432"/>
    </location>
</feature>
<dbReference type="SUPFAM" id="SSF56112">
    <property type="entry name" value="Protein kinase-like (PK-like)"/>
    <property type="match status" value="1"/>
</dbReference>
<evidence type="ECO:0000256" key="4">
    <source>
        <dbReference type="ARBA" id="ARBA00022553"/>
    </source>
</evidence>
<feature type="compositionally biased region" description="Basic and acidic residues" evidence="11">
    <location>
        <begin position="16"/>
        <end position="97"/>
    </location>
</feature>
<evidence type="ECO:0000256" key="6">
    <source>
        <dbReference type="ARBA" id="ARBA00022741"/>
    </source>
</evidence>